<evidence type="ECO:0000256" key="2">
    <source>
        <dbReference type="ARBA" id="ARBA00010996"/>
    </source>
</evidence>
<keyword evidence="11" id="KW-1185">Reference proteome</keyword>
<dbReference type="InterPro" id="IPR017276">
    <property type="entry name" value="Synth_of_cyt-c-oxidase_Sco1/2"/>
</dbReference>
<keyword evidence="6 8" id="KW-0496">Mitochondrion</keyword>
<dbReference type="CDD" id="cd02968">
    <property type="entry name" value="SCO"/>
    <property type="match status" value="1"/>
</dbReference>
<organism evidence="10 11">
    <name type="scientific">Timema podura</name>
    <name type="common">Walking stick</name>
    <dbReference type="NCBI Taxonomy" id="61482"/>
    <lineage>
        <taxon>Eukaryota</taxon>
        <taxon>Metazoa</taxon>
        <taxon>Ecdysozoa</taxon>
        <taxon>Arthropoda</taxon>
        <taxon>Hexapoda</taxon>
        <taxon>Insecta</taxon>
        <taxon>Pterygota</taxon>
        <taxon>Neoptera</taxon>
        <taxon>Polyneoptera</taxon>
        <taxon>Phasmatodea</taxon>
        <taxon>Timematodea</taxon>
        <taxon>Timematoidea</taxon>
        <taxon>Timematidae</taxon>
        <taxon>Timema</taxon>
    </lineage>
</organism>
<evidence type="ECO:0000256" key="5">
    <source>
        <dbReference type="ARBA" id="ARBA00023008"/>
    </source>
</evidence>
<dbReference type="InterPro" id="IPR003782">
    <property type="entry name" value="SCO1/SenC"/>
</dbReference>
<evidence type="ECO:0000256" key="3">
    <source>
        <dbReference type="ARBA" id="ARBA00022723"/>
    </source>
</evidence>
<dbReference type="PANTHER" id="PTHR12151:SF5">
    <property type="entry name" value="AT19154P"/>
    <property type="match status" value="1"/>
</dbReference>
<evidence type="ECO:0000256" key="7">
    <source>
        <dbReference type="ARBA" id="ARBA00023136"/>
    </source>
</evidence>
<dbReference type="PANTHER" id="PTHR12151">
    <property type="entry name" value="ELECTRON TRANSPORT PROTIN SCO1/SENC FAMILY MEMBER"/>
    <property type="match status" value="1"/>
</dbReference>
<gene>
    <name evidence="10" type="ORF">TPAB3V08_LOCUS3560</name>
</gene>
<dbReference type="EMBL" id="CAJPIN010004042">
    <property type="protein sequence ID" value="CAG2056571.1"/>
    <property type="molecule type" value="Genomic_DNA"/>
</dbReference>
<keyword evidence="9" id="KW-0812">Transmembrane</keyword>
<evidence type="ECO:0000256" key="6">
    <source>
        <dbReference type="ARBA" id="ARBA00023128"/>
    </source>
</evidence>
<comment type="subunit">
    <text evidence="8">Homodimer.</text>
</comment>
<dbReference type="InterPro" id="IPR036249">
    <property type="entry name" value="Thioredoxin-like_sf"/>
</dbReference>
<protein>
    <recommendedName>
        <fullName evidence="12">SCO1 protein</fullName>
    </recommendedName>
</protein>
<proteinExistence type="inferred from homology"/>
<comment type="function">
    <text evidence="8">Copper metallochaperone essential for the synthesis and maturation of cytochrome c oxidase subunit II (MT-CO2/COX2) by facilitating the incorporation of copper into the Cu(A) site of MT-CO2/COX2.</text>
</comment>
<dbReference type="Gene3D" id="3.40.30.10">
    <property type="entry name" value="Glutaredoxin"/>
    <property type="match status" value="1"/>
</dbReference>
<feature type="transmembrane region" description="Helical" evidence="9">
    <location>
        <begin position="64"/>
        <end position="86"/>
    </location>
</feature>
<dbReference type="Pfam" id="PF02630">
    <property type="entry name" value="SCO1-SenC"/>
    <property type="match status" value="2"/>
</dbReference>
<evidence type="ECO:0000256" key="8">
    <source>
        <dbReference type="PIRNR" id="PIRNR037736"/>
    </source>
</evidence>
<keyword evidence="8" id="KW-0143">Chaperone</keyword>
<keyword evidence="4 8" id="KW-0999">Mitochondrion inner membrane</keyword>
<accession>A0ABN7NL46</accession>
<evidence type="ECO:0000256" key="9">
    <source>
        <dbReference type="SAM" id="Phobius"/>
    </source>
</evidence>
<evidence type="ECO:0000256" key="4">
    <source>
        <dbReference type="ARBA" id="ARBA00022792"/>
    </source>
</evidence>
<comment type="similarity">
    <text evidence="2 8">Belongs to the SCO1/2 family.</text>
</comment>
<evidence type="ECO:0000313" key="10">
    <source>
        <dbReference type="EMBL" id="CAG2056571.1"/>
    </source>
</evidence>
<keyword evidence="3 8" id="KW-0479">Metal-binding</keyword>
<dbReference type="PIRSF" id="PIRSF037736">
    <property type="entry name" value="SCO1"/>
    <property type="match status" value="1"/>
</dbReference>
<keyword evidence="7 9" id="KW-0472">Membrane</keyword>
<reference evidence="10" key="1">
    <citation type="submission" date="2021-03" db="EMBL/GenBank/DDBJ databases">
        <authorList>
            <person name="Tran Van P."/>
        </authorList>
    </citation>
    <scope>NUCLEOTIDE SEQUENCE</scope>
</reference>
<evidence type="ECO:0000313" key="11">
    <source>
        <dbReference type="Proteomes" id="UP001153148"/>
    </source>
</evidence>
<dbReference type="SUPFAM" id="SSF52833">
    <property type="entry name" value="Thioredoxin-like"/>
    <property type="match status" value="2"/>
</dbReference>
<sequence>MVFIDVAEAYDSMDRNKVWKAMEEAEVERGVVAFPLFCQKLAPRRLYSIELPKSADPSKGKGPISWRSLGITAIIGGGLLGFMLYVKNEKETALLKERKRMLGKAAIGGRFELVDHENKLRKSEDFLGQWLLIYFGFTHCPDVCPDEMEKMATVVQKLAAASIRYNSAFARAAFFPTAHCLIWVTCLMVDETPDAPSVQPLFITVDPLRDTAEVVGKYIREFSPKLIGLTGTIEQVGQACRAYRVYFSAGPQDQDQDYIVDHTIIMYLVNPDGEFVDYYGQNRNAEEIANSIIVNTMKYMKLNKKSWF</sequence>
<dbReference type="Proteomes" id="UP001153148">
    <property type="component" value="Unassembled WGS sequence"/>
</dbReference>
<keyword evidence="9" id="KW-1133">Transmembrane helix</keyword>
<evidence type="ECO:0000256" key="1">
    <source>
        <dbReference type="ARBA" id="ARBA00004273"/>
    </source>
</evidence>
<name>A0ABN7NL46_TIMPD</name>
<evidence type="ECO:0008006" key="12">
    <source>
        <dbReference type="Google" id="ProtNLM"/>
    </source>
</evidence>
<comment type="caution">
    <text evidence="10">The sequence shown here is derived from an EMBL/GenBank/DDBJ whole genome shotgun (WGS) entry which is preliminary data.</text>
</comment>
<comment type="subcellular location">
    <subcellularLocation>
        <location evidence="1 8">Mitochondrion inner membrane</location>
    </subcellularLocation>
</comment>
<keyword evidence="5 8" id="KW-0186">Copper</keyword>